<protein>
    <recommendedName>
        <fullName evidence="1">CHAT domain-containing protein</fullName>
    </recommendedName>
</protein>
<gene>
    <name evidence="2" type="ORF">B0T24DRAFT_539823</name>
</gene>
<reference evidence="2" key="1">
    <citation type="journal article" date="2023" name="Mol. Phylogenet. Evol.">
        <title>Genome-scale phylogeny and comparative genomics of the fungal order Sordariales.</title>
        <authorList>
            <person name="Hensen N."/>
            <person name="Bonometti L."/>
            <person name="Westerberg I."/>
            <person name="Brannstrom I.O."/>
            <person name="Guillou S."/>
            <person name="Cros-Aarteil S."/>
            <person name="Calhoun S."/>
            <person name="Haridas S."/>
            <person name="Kuo A."/>
            <person name="Mondo S."/>
            <person name="Pangilinan J."/>
            <person name="Riley R."/>
            <person name="LaButti K."/>
            <person name="Andreopoulos B."/>
            <person name="Lipzen A."/>
            <person name="Chen C."/>
            <person name="Yan M."/>
            <person name="Daum C."/>
            <person name="Ng V."/>
            <person name="Clum A."/>
            <person name="Steindorff A."/>
            <person name="Ohm R.A."/>
            <person name="Martin F."/>
            <person name="Silar P."/>
            <person name="Natvig D.O."/>
            <person name="Lalanne C."/>
            <person name="Gautier V."/>
            <person name="Ament-Velasquez S.L."/>
            <person name="Kruys A."/>
            <person name="Hutchinson M.I."/>
            <person name="Powell A.J."/>
            <person name="Barry K."/>
            <person name="Miller A.N."/>
            <person name="Grigoriev I.V."/>
            <person name="Debuchy R."/>
            <person name="Gladieux P."/>
            <person name="Hiltunen Thoren M."/>
            <person name="Johannesson H."/>
        </authorList>
    </citation>
    <scope>NUCLEOTIDE SEQUENCE</scope>
    <source>
        <strain evidence="2">CBS 958.72</strain>
    </source>
</reference>
<dbReference type="EMBL" id="JAULSN010000013">
    <property type="protein sequence ID" value="KAK3361009.1"/>
    <property type="molecule type" value="Genomic_DNA"/>
</dbReference>
<keyword evidence="3" id="KW-1185">Reference proteome</keyword>
<evidence type="ECO:0000313" key="3">
    <source>
        <dbReference type="Proteomes" id="UP001287356"/>
    </source>
</evidence>
<dbReference type="InterPro" id="IPR024983">
    <property type="entry name" value="CHAT_dom"/>
</dbReference>
<evidence type="ECO:0000313" key="2">
    <source>
        <dbReference type="EMBL" id="KAK3361009.1"/>
    </source>
</evidence>
<name>A0AAE0JSD0_9PEZI</name>
<reference evidence="2" key="2">
    <citation type="submission" date="2023-06" db="EMBL/GenBank/DDBJ databases">
        <authorList>
            <consortium name="Lawrence Berkeley National Laboratory"/>
            <person name="Haridas S."/>
            <person name="Hensen N."/>
            <person name="Bonometti L."/>
            <person name="Westerberg I."/>
            <person name="Brannstrom I.O."/>
            <person name="Guillou S."/>
            <person name="Cros-Aarteil S."/>
            <person name="Calhoun S."/>
            <person name="Kuo A."/>
            <person name="Mondo S."/>
            <person name="Pangilinan J."/>
            <person name="Riley R."/>
            <person name="Labutti K."/>
            <person name="Andreopoulos B."/>
            <person name="Lipzen A."/>
            <person name="Chen C."/>
            <person name="Yanf M."/>
            <person name="Daum C."/>
            <person name="Ng V."/>
            <person name="Clum A."/>
            <person name="Steindorff A."/>
            <person name="Ohm R."/>
            <person name="Martin F."/>
            <person name="Silar P."/>
            <person name="Natvig D."/>
            <person name="Lalanne C."/>
            <person name="Gautier V."/>
            <person name="Ament-Velasquez S.L."/>
            <person name="Kruys A."/>
            <person name="Hutchinson M.I."/>
            <person name="Powell A.J."/>
            <person name="Barry K."/>
            <person name="Miller A.N."/>
            <person name="Grigoriev I.V."/>
            <person name="Debuchy R."/>
            <person name="Gladieux P."/>
            <person name="Thoren M.H."/>
            <person name="Johannesson H."/>
        </authorList>
    </citation>
    <scope>NUCLEOTIDE SEQUENCE</scope>
    <source>
        <strain evidence="2">CBS 958.72</strain>
    </source>
</reference>
<feature type="domain" description="CHAT" evidence="1">
    <location>
        <begin position="17"/>
        <end position="135"/>
    </location>
</feature>
<dbReference type="AlphaFoldDB" id="A0AAE0JSD0"/>
<sequence>MNFRQPSLDEVPNSITTCKVFRFAGNSSVSSNNPDKGALILRGWESAPLTAVRLADLRRTQRTPFLAFLSAYGVASPGSRNGLLIEPMNLAIACQVAGLQHLVGGFGLVSDEDYSKISKVIYETLREECITDHTVRRGPPSGYTETP</sequence>
<accession>A0AAE0JSD0</accession>
<dbReference type="Proteomes" id="UP001287356">
    <property type="component" value="Unassembled WGS sequence"/>
</dbReference>
<proteinExistence type="predicted"/>
<evidence type="ECO:0000259" key="1">
    <source>
        <dbReference type="Pfam" id="PF12770"/>
    </source>
</evidence>
<organism evidence="2 3">
    <name type="scientific">Lasiosphaeria ovina</name>
    <dbReference type="NCBI Taxonomy" id="92902"/>
    <lineage>
        <taxon>Eukaryota</taxon>
        <taxon>Fungi</taxon>
        <taxon>Dikarya</taxon>
        <taxon>Ascomycota</taxon>
        <taxon>Pezizomycotina</taxon>
        <taxon>Sordariomycetes</taxon>
        <taxon>Sordariomycetidae</taxon>
        <taxon>Sordariales</taxon>
        <taxon>Lasiosphaeriaceae</taxon>
        <taxon>Lasiosphaeria</taxon>
    </lineage>
</organism>
<comment type="caution">
    <text evidence="2">The sequence shown here is derived from an EMBL/GenBank/DDBJ whole genome shotgun (WGS) entry which is preliminary data.</text>
</comment>
<dbReference type="Pfam" id="PF12770">
    <property type="entry name" value="CHAT"/>
    <property type="match status" value="1"/>
</dbReference>